<dbReference type="Pfam" id="PF05922">
    <property type="entry name" value="Inhibitor_I9"/>
    <property type="match status" value="1"/>
</dbReference>
<reference evidence="15" key="1">
    <citation type="submission" date="2013-01" db="EMBL/GenBank/DDBJ databases">
        <title>Draft Genome Sequence of a Mulberry Tree, Morus notabilis C.K. Schneid.</title>
        <authorList>
            <person name="He N."/>
            <person name="Zhao S."/>
        </authorList>
    </citation>
    <scope>NUCLEOTIDE SEQUENCE</scope>
</reference>
<dbReference type="InterPro" id="IPR034197">
    <property type="entry name" value="Peptidases_S8_3"/>
</dbReference>
<evidence type="ECO:0000256" key="10">
    <source>
        <dbReference type="SAM" id="Phobius"/>
    </source>
</evidence>
<sequence length="753" mass="80767">MVALSSYIYNLAIFMMTSSLPFTILFLLLSLTPILVTCQLFDDVPTGHRKDYIVFMGDKPKGYDEWAVSSLHVNIIREVVISDEPPTGHILRSYNRTFNGFVARLTEKEAERIAEKDGVISVFPNRINQLQTTNSWDFIGFPTNVPRSRLESDIIIGVLDTGIWPESASFDDTGFGPVPSKWRGTCRVTPDFRGCNRKFIGAKFYYTGPGQPVLTARDYEGHGSHTASTAAGNSVSGANLYSLGSGTARGAVPSARIAVYKVCWPDLGCSDADILAAFDDAIADGVDIISVSIGFNDNRNYFQDSIAIGSFRAARQNIVPSVSAGNDGPLLLTIRNFAPWLISVAASTTNRRFLTTVILGNNQRFEGWSINTFNSIQATLIFGGDAPNTAGENSLNANLVRRKIVVCDGYTSVREAQFGAVRTAFFAGAAGVIVNGVFQIYGDDVNNIVAPLPSSYVIDNNNAILAYIRSTSNPVAVIQKSSEQRNTFGPYLAAFSSRGPSPFTNSVLKPDLAAPGAEILAAYSQASSVSDVPGDTRVAPFNFVSGTSMACPHVSGAAAYLKSFYPNWSPAMIRSALMTTATPMNSNLNNEAEFAYGAGQINPTRALNPGLVYDAGAADYIRFLCGNGYSNTQVQVITGMRNACTSGGSSRELNYPAFVVYASPSQPFSCDFRRTVTNVGSATSTYTALVTAPQGLNILVSPNTLRFTSLGQTATFSVNVRGTISGGPRVVSASLVWDNGNSQVRSPIVVYVS</sequence>
<keyword evidence="3" id="KW-0964">Secreted</keyword>
<dbReference type="GO" id="GO:0009609">
    <property type="term" value="P:response to symbiotic bacterium"/>
    <property type="evidence" value="ECO:0007669"/>
    <property type="project" value="UniProtKB-ARBA"/>
</dbReference>
<evidence type="ECO:0000313" key="14">
    <source>
        <dbReference type="EMBL" id="EXB95063.1"/>
    </source>
</evidence>
<feature type="domain" description="Peptidase S8/S53" evidence="11">
    <location>
        <begin position="152"/>
        <end position="599"/>
    </location>
</feature>
<dbReference type="PROSITE" id="PS00138">
    <property type="entry name" value="SUBTILASE_SER"/>
    <property type="match status" value="1"/>
</dbReference>
<dbReference type="InterPro" id="IPR036852">
    <property type="entry name" value="Peptidase_S8/S53_dom_sf"/>
</dbReference>
<keyword evidence="15" id="KW-1185">Reference proteome</keyword>
<evidence type="ECO:0008006" key="16">
    <source>
        <dbReference type="Google" id="ProtNLM"/>
    </source>
</evidence>
<evidence type="ECO:0000259" key="12">
    <source>
        <dbReference type="Pfam" id="PF05922"/>
    </source>
</evidence>
<dbReference type="FunFam" id="3.40.50.200:FF:000006">
    <property type="entry name" value="Subtilisin-like protease SBT1.5"/>
    <property type="match status" value="1"/>
</dbReference>
<comment type="subcellular location">
    <subcellularLocation>
        <location evidence="1">Secreted</location>
    </subcellularLocation>
</comment>
<dbReference type="GO" id="GO:0006508">
    <property type="term" value="P:proteolysis"/>
    <property type="evidence" value="ECO:0007669"/>
    <property type="project" value="UniProtKB-KW"/>
</dbReference>
<keyword evidence="5" id="KW-0732">Signal</keyword>
<dbReference type="CDD" id="cd04852">
    <property type="entry name" value="Peptidases_S8_3"/>
    <property type="match status" value="1"/>
</dbReference>
<dbReference type="InterPro" id="IPR041469">
    <property type="entry name" value="Subtilisin-like_FN3"/>
</dbReference>
<keyword evidence="10" id="KW-0472">Membrane</keyword>
<dbReference type="Pfam" id="PF00082">
    <property type="entry name" value="Peptidase_S8"/>
    <property type="match status" value="1"/>
</dbReference>
<proteinExistence type="inferred from homology"/>
<name>W9RW02_9ROSA</name>
<feature type="domain" description="Inhibitor I9" evidence="12">
    <location>
        <begin position="52"/>
        <end position="130"/>
    </location>
</feature>
<dbReference type="Pfam" id="PF17766">
    <property type="entry name" value="fn3_6"/>
    <property type="match status" value="1"/>
</dbReference>
<evidence type="ECO:0000256" key="7">
    <source>
        <dbReference type="ARBA" id="ARBA00022825"/>
    </source>
</evidence>
<dbReference type="GO" id="GO:0004252">
    <property type="term" value="F:serine-type endopeptidase activity"/>
    <property type="evidence" value="ECO:0007669"/>
    <property type="project" value="UniProtKB-UniRule"/>
</dbReference>
<comment type="similarity">
    <text evidence="2 9">Belongs to the peptidase S8 family.</text>
</comment>
<dbReference type="Gene3D" id="2.60.40.2310">
    <property type="match status" value="1"/>
</dbReference>
<keyword evidence="4 9" id="KW-0645">Protease</keyword>
<dbReference type="InterPro" id="IPR023828">
    <property type="entry name" value="Peptidase_S8_Ser-AS"/>
</dbReference>
<evidence type="ECO:0000259" key="13">
    <source>
        <dbReference type="Pfam" id="PF17766"/>
    </source>
</evidence>
<feature type="active site" description="Charge relay system" evidence="8 9">
    <location>
        <position position="222"/>
    </location>
</feature>
<keyword evidence="6 9" id="KW-0378">Hydrolase</keyword>
<dbReference type="eggNOG" id="ENOG502QRA7">
    <property type="taxonomic scope" value="Eukaryota"/>
</dbReference>
<dbReference type="Gene3D" id="3.30.70.80">
    <property type="entry name" value="Peptidase S8 propeptide/proteinase inhibitor I9"/>
    <property type="match status" value="1"/>
</dbReference>
<evidence type="ECO:0000256" key="8">
    <source>
        <dbReference type="PIRSR" id="PIRSR615500-1"/>
    </source>
</evidence>
<evidence type="ECO:0000256" key="9">
    <source>
        <dbReference type="PROSITE-ProRule" id="PRU01240"/>
    </source>
</evidence>
<evidence type="ECO:0000259" key="11">
    <source>
        <dbReference type="Pfam" id="PF00082"/>
    </source>
</evidence>
<evidence type="ECO:0000313" key="15">
    <source>
        <dbReference type="Proteomes" id="UP000030645"/>
    </source>
</evidence>
<accession>W9RW02</accession>
<evidence type="ECO:0000256" key="5">
    <source>
        <dbReference type="ARBA" id="ARBA00022729"/>
    </source>
</evidence>
<dbReference type="PANTHER" id="PTHR10795">
    <property type="entry name" value="PROPROTEIN CONVERTASE SUBTILISIN/KEXIN"/>
    <property type="match status" value="1"/>
</dbReference>
<evidence type="ECO:0000256" key="4">
    <source>
        <dbReference type="ARBA" id="ARBA00022670"/>
    </source>
</evidence>
<dbReference type="PRINTS" id="PR00723">
    <property type="entry name" value="SUBTILISIN"/>
</dbReference>
<keyword evidence="7 9" id="KW-0720">Serine protease</keyword>
<feature type="active site" description="Charge relay system" evidence="8 9">
    <location>
        <position position="548"/>
    </location>
</feature>
<dbReference type="SUPFAM" id="SSF52743">
    <property type="entry name" value="Subtilisin-like"/>
    <property type="match status" value="1"/>
</dbReference>
<dbReference type="Gene3D" id="3.50.30.30">
    <property type="match status" value="1"/>
</dbReference>
<dbReference type="InterPro" id="IPR000209">
    <property type="entry name" value="Peptidase_S8/S53_dom"/>
</dbReference>
<evidence type="ECO:0000256" key="6">
    <source>
        <dbReference type="ARBA" id="ARBA00022801"/>
    </source>
</evidence>
<evidence type="ECO:0000256" key="1">
    <source>
        <dbReference type="ARBA" id="ARBA00004613"/>
    </source>
</evidence>
<dbReference type="AlphaFoldDB" id="W9RW02"/>
<dbReference type="PROSITE" id="PS51892">
    <property type="entry name" value="SUBTILASE"/>
    <property type="match status" value="1"/>
</dbReference>
<feature type="active site" description="Charge relay system" evidence="8 9">
    <location>
        <position position="160"/>
    </location>
</feature>
<dbReference type="EMBL" id="KE345186">
    <property type="protein sequence ID" value="EXB95063.1"/>
    <property type="molecule type" value="Genomic_DNA"/>
</dbReference>
<feature type="domain" description="Subtilisin-like protease fibronectin type-III" evidence="13">
    <location>
        <begin position="652"/>
        <end position="750"/>
    </location>
</feature>
<keyword evidence="10" id="KW-0812">Transmembrane</keyword>
<keyword evidence="10" id="KW-1133">Transmembrane helix</keyword>
<gene>
    <name evidence="14" type="ORF">L484_003542</name>
</gene>
<dbReference type="InterPro" id="IPR045051">
    <property type="entry name" value="SBT"/>
</dbReference>
<evidence type="ECO:0000256" key="2">
    <source>
        <dbReference type="ARBA" id="ARBA00011073"/>
    </source>
</evidence>
<dbReference type="Proteomes" id="UP000030645">
    <property type="component" value="Unassembled WGS sequence"/>
</dbReference>
<dbReference type="InterPro" id="IPR015500">
    <property type="entry name" value="Peptidase_S8_subtilisin-rel"/>
</dbReference>
<feature type="transmembrane region" description="Helical" evidence="10">
    <location>
        <begin position="7"/>
        <end position="29"/>
    </location>
</feature>
<protein>
    <recommendedName>
        <fullName evidence="16">Cucumisin</fullName>
    </recommendedName>
</protein>
<dbReference type="GO" id="GO:0005576">
    <property type="term" value="C:extracellular region"/>
    <property type="evidence" value="ECO:0007669"/>
    <property type="project" value="UniProtKB-SubCell"/>
</dbReference>
<organism evidence="14 15">
    <name type="scientific">Morus notabilis</name>
    <dbReference type="NCBI Taxonomy" id="981085"/>
    <lineage>
        <taxon>Eukaryota</taxon>
        <taxon>Viridiplantae</taxon>
        <taxon>Streptophyta</taxon>
        <taxon>Embryophyta</taxon>
        <taxon>Tracheophyta</taxon>
        <taxon>Spermatophyta</taxon>
        <taxon>Magnoliopsida</taxon>
        <taxon>eudicotyledons</taxon>
        <taxon>Gunneridae</taxon>
        <taxon>Pentapetalae</taxon>
        <taxon>rosids</taxon>
        <taxon>fabids</taxon>
        <taxon>Rosales</taxon>
        <taxon>Moraceae</taxon>
        <taxon>Moreae</taxon>
        <taxon>Morus</taxon>
    </lineage>
</organism>
<dbReference type="InterPro" id="IPR010259">
    <property type="entry name" value="S8pro/Inhibitor_I9"/>
</dbReference>
<evidence type="ECO:0000256" key="3">
    <source>
        <dbReference type="ARBA" id="ARBA00022525"/>
    </source>
</evidence>
<dbReference type="InterPro" id="IPR037045">
    <property type="entry name" value="S8pro/Inhibitor_I9_sf"/>
</dbReference>
<dbReference type="Gene3D" id="3.40.50.200">
    <property type="entry name" value="Peptidase S8/S53 domain"/>
    <property type="match status" value="1"/>
</dbReference>